<dbReference type="STRING" id="67331.SAMN04490357_3962"/>
<gene>
    <name evidence="2" type="ORF">SAMN04490357_3962</name>
</gene>
<accession>A0A1H4YBN0</accession>
<proteinExistence type="predicted"/>
<evidence type="ECO:0000313" key="2">
    <source>
        <dbReference type="EMBL" id="SED15125.1"/>
    </source>
</evidence>
<name>A0A1H4YBN0_9ACTN</name>
<dbReference type="AlphaFoldDB" id="A0A1H4YBN0"/>
<feature type="chain" id="PRO_5010198180" evidence="1">
    <location>
        <begin position="30"/>
        <end position="172"/>
    </location>
</feature>
<keyword evidence="1" id="KW-0732">Signal</keyword>
<evidence type="ECO:0000313" key="3">
    <source>
        <dbReference type="Proteomes" id="UP000182375"/>
    </source>
</evidence>
<dbReference type="Proteomes" id="UP000182375">
    <property type="component" value="Unassembled WGS sequence"/>
</dbReference>
<protein>
    <submittedName>
        <fullName evidence="2">Uncharacterized protein</fullName>
    </submittedName>
</protein>
<evidence type="ECO:0000256" key="1">
    <source>
        <dbReference type="SAM" id="SignalP"/>
    </source>
</evidence>
<organism evidence="2 3">
    <name type="scientific">Streptomyces misionensis</name>
    <dbReference type="NCBI Taxonomy" id="67331"/>
    <lineage>
        <taxon>Bacteria</taxon>
        <taxon>Bacillati</taxon>
        <taxon>Actinomycetota</taxon>
        <taxon>Actinomycetes</taxon>
        <taxon>Kitasatosporales</taxon>
        <taxon>Streptomycetaceae</taxon>
        <taxon>Streptomyces</taxon>
    </lineage>
</organism>
<sequence>MTGLRSSALAAVFVAALGLPPAATAPASAAVPVTYTHAQAAKEFRAHGVSWTSSGHCDNRDDSRCTSFTGIRRTTVSGVIALKRTSHCAVTVTAGTEKGHSRTGKYRHDNGYKVDLHVTNCLDTYIRKHFRSAGTRGDGAKLYKSANGNVYAYEKPKKGALHWDVTYYNGSA</sequence>
<dbReference type="EMBL" id="FNTD01000004">
    <property type="protein sequence ID" value="SED15125.1"/>
    <property type="molecule type" value="Genomic_DNA"/>
</dbReference>
<reference evidence="2 3" key="1">
    <citation type="submission" date="2016-10" db="EMBL/GenBank/DDBJ databases">
        <authorList>
            <person name="de Groot N.N."/>
        </authorList>
    </citation>
    <scope>NUCLEOTIDE SEQUENCE [LARGE SCALE GENOMIC DNA]</scope>
    <source>
        <strain evidence="2 3">DSM 40306</strain>
    </source>
</reference>
<feature type="signal peptide" evidence="1">
    <location>
        <begin position="1"/>
        <end position="29"/>
    </location>
</feature>